<dbReference type="RefSeq" id="WP_002568103.1">
    <property type="nucleotide sequence ID" value="NZ_CABKUK010000002.1"/>
</dbReference>
<evidence type="ECO:0000313" key="1">
    <source>
        <dbReference type="EMBL" id="RGV78726.1"/>
    </source>
</evidence>
<dbReference type="SUPFAM" id="SSF54593">
    <property type="entry name" value="Glyoxalase/Bleomycin resistance protein/Dihydroxybiphenyl dioxygenase"/>
    <property type="match status" value="1"/>
</dbReference>
<organism evidence="1 2">
    <name type="scientific">Enterocloster bolteae</name>
    <dbReference type="NCBI Taxonomy" id="208479"/>
    <lineage>
        <taxon>Bacteria</taxon>
        <taxon>Bacillati</taxon>
        <taxon>Bacillota</taxon>
        <taxon>Clostridia</taxon>
        <taxon>Lachnospirales</taxon>
        <taxon>Lachnospiraceae</taxon>
        <taxon>Enterocloster</taxon>
    </lineage>
</organism>
<gene>
    <name evidence="1" type="ORF">DWW02_03050</name>
</gene>
<protein>
    <submittedName>
        <fullName evidence="1">Glyoxalase</fullName>
    </submittedName>
</protein>
<dbReference type="InterPro" id="IPR037523">
    <property type="entry name" value="VOC_core"/>
</dbReference>
<dbReference type="Pfam" id="PF12681">
    <property type="entry name" value="Glyoxalase_2"/>
    <property type="match status" value="1"/>
</dbReference>
<proteinExistence type="predicted"/>
<accession>A0A412ZET3</accession>
<reference evidence="1 2" key="1">
    <citation type="submission" date="2018-08" db="EMBL/GenBank/DDBJ databases">
        <title>A genome reference for cultivated species of the human gut microbiota.</title>
        <authorList>
            <person name="Zou Y."/>
            <person name="Xue W."/>
            <person name="Luo G."/>
        </authorList>
    </citation>
    <scope>NUCLEOTIDE SEQUENCE [LARGE SCALE GENOMIC DNA]</scope>
    <source>
        <strain evidence="1 2">AF14-18</strain>
    </source>
</reference>
<comment type="caution">
    <text evidence="1">The sequence shown here is derived from an EMBL/GenBank/DDBJ whole genome shotgun (WGS) entry which is preliminary data.</text>
</comment>
<dbReference type="InterPro" id="IPR025870">
    <property type="entry name" value="Glyoxalase-like_dom"/>
</dbReference>
<dbReference type="Proteomes" id="UP000284543">
    <property type="component" value="Unassembled WGS sequence"/>
</dbReference>
<dbReference type="KEGG" id="cbol:CGC65_04560"/>
<dbReference type="EMBL" id="QRZM01000001">
    <property type="protein sequence ID" value="RGV78726.1"/>
    <property type="molecule type" value="Genomic_DNA"/>
</dbReference>
<dbReference type="Gene3D" id="3.10.180.10">
    <property type="entry name" value="2,3-Dihydroxybiphenyl 1,2-Dioxygenase, domain 1"/>
    <property type="match status" value="1"/>
</dbReference>
<dbReference type="PROSITE" id="PS51819">
    <property type="entry name" value="VOC"/>
    <property type="match status" value="1"/>
</dbReference>
<evidence type="ECO:0000313" key="2">
    <source>
        <dbReference type="Proteomes" id="UP000284543"/>
    </source>
</evidence>
<name>A0A412ZET3_9FIRM</name>
<dbReference type="InterPro" id="IPR029068">
    <property type="entry name" value="Glyas_Bleomycin-R_OHBP_Dase"/>
</dbReference>
<dbReference type="AlphaFoldDB" id="A0A412ZET3"/>
<sequence>MKYEGVCIAVKDVNLSKKFYQDLFDLEVFQDYGINVSFGGLSLQQEFDWLTGVPKESILEKAHNMELYFEEDDFDGFIDRLGQRNDIQYIGDGVKEAGWGQRTVRFYDLDGHIIEVGENMKMVVRRFIHSGMSMEETSRRMDVSVSDLEKLLQS</sequence>